<organism evidence="2 3">
    <name type="scientific">Triparma laevis f. inornata</name>
    <dbReference type="NCBI Taxonomy" id="1714386"/>
    <lineage>
        <taxon>Eukaryota</taxon>
        <taxon>Sar</taxon>
        <taxon>Stramenopiles</taxon>
        <taxon>Ochrophyta</taxon>
        <taxon>Bolidophyceae</taxon>
        <taxon>Parmales</taxon>
        <taxon>Triparmaceae</taxon>
        <taxon>Triparma</taxon>
    </lineage>
</organism>
<feature type="region of interest" description="Disordered" evidence="1">
    <location>
        <begin position="63"/>
        <end position="94"/>
    </location>
</feature>
<evidence type="ECO:0000256" key="1">
    <source>
        <dbReference type="SAM" id="MobiDB-lite"/>
    </source>
</evidence>
<dbReference type="Proteomes" id="UP001162640">
    <property type="component" value="Unassembled WGS sequence"/>
</dbReference>
<dbReference type="AlphaFoldDB" id="A0A9W7EPQ7"/>
<gene>
    <name evidence="2" type="ORF">TL16_g10490</name>
</gene>
<dbReference type="EMBL" id="BLQM01000373">
    <property type="protein sequence ID" value="GMH86282.1"/>
    <property type="molecule type" value="Genomic_DNA"/>
</dbReference>
<reference evidence="3" key="1">
    <citation type="journal article" date="2023" name="Commun. Biol.">
        <title>Genome analysis of Parmales, the sister group of diatoms, reveals the evolutionary specialization of diatoms from phago-mixotrophs to photoautotrophs.</title>
        <authorList>
            <person name="Ban H."/>
            <person name="Sato S."/>
            <person name="Yoshikawa S."/>
            <person name="Yamada K."/>
            <person name="Nakamura Y."/>
            <person name="Ichinomiya M."/>
            <person name="Sato N."/>
            <person name="Blanc-Mathieu R."/>
            <person name="Endo H."/>
            <person name="Kuwata A."/>
            <person name="Ogata H."/>
        </authorList>
    </citation>
    <scope>NUCLEOTIDE SEQUENCE [LARGE SCALE GENOMIC DNA]</scope>
</reference>
<evidence type="ECO:0000313" key="2">
    <source>
        <dbReference type="EMBL" id="GMH86282.1"/>
    </source>
</evidence>
<name>A0A9W7EPQ7_9STRA</name>
<protein>
    <submittedName>
        <fullName evidence="2">Uncharacterized protein</fullName>
    </submittedName>
</protein>
<sequence length="157" mass="17923">MLVDGTSTAERIVGGICLPFYAVLPLWKLFRCASSIKTAVKESAKDGQSYEESLEHFNRQAIESKIDDANEGEDTSEAEEEENRTYQNPYWNPDMNRNYENGDSNWKYMLTRDSPGYKASVAAVLIAPYEENYWFWKIGLMFEKALLAIIVLTQSPS</sequence>
<feature type="compositionally biased region" description="Acidic residues" evidence="1">
    <location>
        <begin position="69"/>
        <end position="82"/>
    </location>
</feature>
<comment type="caution">
    <text evidence="2">The sequence shown here is derived from an EMBL/GenBank/DDBJ whole genome shotgun (WGS) entry which is preliminary data.</text>
</comment>
<accession>A0A9W7EPQ7</accession>
<proteinExistence type="predicted"/>
<evidence type="ECO:0000313" key="3">
    <source>
        <dbReference type="Proteomes" id="UP001162640"/>
    </source>
</evidence>